<gene>
    <name evidence="1" type="ORF">HYN48_13545</name>
</gene>
<organism evidence="1 2">
    <name type="scientific">Flavobacterium magnum</name>
    <dbReference type="NCBI Taxonomy" id="2162713"/>
    <lineage>
        <taxon>Bacteria</taxon>
        <taxon>Pseudomonadati</taxon>
        <taxon>Bacteroidota</taxon>
        <taxon>Flavobacteriia</taxon>
        <taxon>Flavobacteriales</taxon>
        <taxon>Flavobacteriaceae</taxon>
        <taxon>Flavobacterium</taxon>
    </lineage>
</organism>
<keyword evidence="2" id="KW-1185">Reference proteome</keyword>
<reference evidence="1 2" key="1">
    <citation type="submission" date="2018-04" db="EMBL/GenBank/DDBJ databases">
        <title>Genome sequencing of Flavobacterium sp. HYN0048.</title>
        <authorList>
            <person name="Yi H."/>
            <person name="Baek C."/>
        </authorList>
    </citation>
    <scope>NUCLEOTIDE SEQUENCE [LARGE SCALE GENOMIC DNA]</scope>
    <source>
        <strain evidence="1 2">HYN0048</strain>
    </source>
</reference>
<accession>A0A2S0RJX6</accession>
<evidence type="ECO:0000313" key="1">
    <source>
        <dbReference type="EMBL" id="AWA31022.1"/>
    </source>
</evidence>
<proteinExistence type="predicted"/>
<evidence type="ECO:0008006" key="3">
    <source>
        <dbReference type="Google" id="ProtNLM"/>
    </source>
</evidence>
<dbReference type="KEGG" id="fmg:HYN48_13545"/>
<dbReference type="EMBL" id="CP028811">
    <property type="protein sequence ID" value="AWA31022.1"/>
    <property type="molecule type" value="Genomic_DNA"/>
</dbReference>
<name>A0A2S0RJX6_9FLAO</name>
<evidence type="ECO:0000313" key="2">
    <source>
        <dbReference type="Proteomes" id="UP000244193"/>
    </source>
</evidence>
<dbReference type="Proteomes" id="UP000244193">
    <property type="component" value="Chromosome"/>
</dbReference>
<sequence>MNNFIIFTKSCVSNLKPPTKTGTFVKIEHMKRTCFFLIVCAFIGCSKRYVFVLNDKADIKFSYTDSIKKAYKNGAFSKSPLIAIDGIVLKYDKNLDTVVIPLKKTEIYAIQYLHRNVSSIIYGKKGKHGAIVVNTIHLHE</sequence>
<dbReference type="AlphaFoldDB" id="A0A2S0RJX6"/>
<protein>
    <recommendedName>
        <fullName evidence="3">TonB-dependent receptor plug domain-containing protein</fullName>
    </recommendedName>
</protein>